<sequence>MHRFWDKVIKPMIIAVQPVNIVEIGSLTGLNTFKLLDYCQHADARCTVIDPAPQFDVELLKDYYGEAFCMLRELSLQAMPKLEPYDMILIDGDHNWYTVYHELKQVEEMAQSAGAFPVVLLHDIDWPYGRRDMYYFPESIPADYRQPNAKQGLEPGNPNLVPNGGFNHVVSNAVLEHGERNGVLAAIEDFLRETEFDLTWHQLHSNNGLGIIMPTAAPVSRVLPYILNTSGL</sequence>
<reference evidence="1 2" key="1">
    <citation type="submission" date="2019-12" db="EMBL/GenBank/DDBJ databases">
        <title>Paenibacillus sp. nov., an endophytic bacterium isolated from the stem of Dendrobium.</title>
        <authorList>
            <person name="Zhao R."/>
        </authorList>
    </citation>
    <scope>NUCLEOTIDE SEQUENCE [LARGE SCALE GENOMIC DNA]</scope>
    <source>
        <strain evidence="1 2">HJL G12</strain>
    </source>
</reference>
<gene>
    <name evidence="1" type="ORF">GRF59_20290</name>
</gene>
<dbReference type="EMBL" id="WUBI01000003">
    <property type="protein sequence ID" value="MWV45961.1"/>
    <property type="molecule type" value="Genomic_DNA"/>
</dbReference>
<protein>
    <submittedName>
        <fullName evidence="1">Class I SAM-dependent methyltransferase</fullName>
    </submittedName>
</protein>
<dbReference type="Gene3D" id="3.40.50.150">
    <property type="entry name" value="Vaccinia Virus protein VP39"/>
    <property type="match status" value="1"/>
</dbReference>
<keyword evidence="1" id="KW-0808">Transferase</keyword>
<dbReference type="Proteomes" id="UP000460318">
    <property type="component" value="Unassembled WGS sequence"/>
</dbReference>
<proteinExistence type="predicted"/>
<keyword evidence="1" id="KW-0489">Methyltransferase</keyword>
<dbReference type="GO" id="GO:0032259">
    <property type="term" value="P:methylation"/>
    <property type="evidence" value="ECO:0007669"/>
    <property type="project" value="UniProtKB-KW"/>
</dbReference>
<evidence type="ECO:0000313" key="2">
    <source>
        <dbReference type="Proteomes" id="UP000460318"/>
    </source>
</evidence>
<keyword evidence="2" id="KW-1185">Reference proteome</keyword>
<name>A0A7X3IM95_9BACL</name>
<evidence type="ECO:0000313" key="1">
    <source>
        <dbReference type="EMBL" id="MWV45961.1"/>
    </source>
</evidence>
<dbReference type="SUPFAM" id="SSF53335">
    <property type="entry name" value="S-adenosyl-L-methionine-dependent methyltransferases"/>
    <property type="match status" value="1"/>
</dbReference>
<dbReference type="AlphaFoldDB" id="A0A7X3IM95"/>
<comment type="caution">
    <text evidence="1">The sequence shown here is derived from an EMBL/GenBank/DDBJ whole genome shotgun (WGS) entry which is preliminary data.</text>
</comment>
<dbReference type="InterPro" id="IPR029063">
    <property type="entry name" value="SAM-dependent_MTases_sf"/>
</dbReference>
<dbReference type="GO" id="GO:0008168">
    <property type="term" value="F:methyltransferase activity"/>
    <property type="evidence" value="ECO:0007669"/>
    <property type="project" value="UniProtKB-KW"/>
</dbReference>
<accession>A0A7X3IM95</accession>
<organism evidence="1 2">
    <name type="scientific">Paenibacillus dendrobii</name>
    <dbReference type="NCBI Taxonomy" id="2691084"/>
    <lineage>
        <taxon>Bacteria</taxon>
        <taxon>Bacillati</taxon>
        <taxon>Bacillota</taxon>
        <taxon>Bacilli</taxon>
        <taxon>Bacillales</taxon>
        <taxon>Paenibacillaceae</taxon>
        <taxon>Paenibacillus</taxon>
    </lineage>
</organism>
<dbReference type="Pfam" id="PF13578">
    <property type="entry name" value="Methyltransf_24"/>
    <property type="match status" value="1"/>
</dbReference>